<dbReference type="Pfam" id="PF04000">
    <property type="entry name" value="Sas10_Utp3"/>
    <property type="match status" value="1"/>
</dbReference>
<dbReference type="PANTHER" id="PTHR13237:SF9">
    <property type="entry name" value="NEUROGUIDIN"/>
    <property type="match status" value="1"/>
</dbReference>
<dbReference type="RefSeq" id="XP_058338704.1">
    <property type="nucleotide sequence ID" value="XM_058490568.1"/>
</dbReference>
<feature type="region of interest" description="Disordered" evidence="1">
    <location>
        <begin position="300"/>
        <end position="324"/>
    </location>
</feature>
<dbReference type="EMBL" id="JARTCD010000072">
    <property type="protein sequence ID" value="KAJ8653790.1"/>
    <property type="molecule type" value="Genomic_DNA"/>
</dbReference>
<evidence type="ECO:0008006" key="4">
    <source>
        <dbReference type="Google" id="ProtNLM"/>
    </source>
</evidence>
<proteinExistence type="predicted"/>
<dbReference type="GeneID" id="83217992"/>
<reference evidence="2 3" key="1">
    <citation type="submission" date="2023-03" db="EMBL/GenBank/DDBJ databases">
        <title>Genome sequence of Lichtheimia ornata CBS 291.66.</title>
        <authorList>
            <person name="Mohabir J.T."/>
            <person name="Shea T.P."/>
            <person name="Kurbessoian T."/>
            <person name="Berby B."/>
            <person name="Fontaine J."/>
            <person name="Livny J."/>
            <person name="Gnirke A."/>
            <person name="Stajich J.E."/>
            <person name="Cuomo C.A."/>
        </authorList>
    </citation>
    <scope>NUCLEOTIDE SEQUENCE [LARGE SCALE GENOMIC DNA]</scope>
    <source>
        <strain evidence="2">CBS 291.66</strain>
    </source>
</reference>
<feature type="compositionally biased region" description="Basic and acidic residues" evidence="1">
    <location>
        <begin position="184"/>
        <end position="203"/>
    </location>
</feature>
<evidence type="ECO:0000313" key="2">
    <source>
        <dbReference type="EMBL" id="KAJ8653790.1"/>
    </source>
</evidence>
<evidence type="ECO:0000256" key="1">
    <source>
        <dbReference type="SAM" id="MobiDB-lite"/>
    </source>
</evidence>
<sequence length="324" mass="37368">MAASEEAVSTVPELTKLVGDLKQRVAELKTQLKPIVQKYHDGEIKTSKGVSFLEVKYQLMLQYITQLAYIVHMKLSGRSIHQHPVIESLVELRVILDKMKPVEAKLKYQIDKLVRAAVMGTQQQQQQQEDATAAADPLAFKPNPMNLLARDDDEDNEEEEEEEEDGKKGVYRPPKMAPVVFDEDGTKASKREKQEARLREKASRSRVIRDLMADMNDAPEESDVHGGVTESVIFGDRLDHQIAEKRKYEEDNYVRLAVTRKEKKRINAKKNRMQFESEFDNLNDFSNLVGIKDVEEEENQRFRNVLNRKRQRSETGSGRSKKRR</sequence>
<dbReference type="GO" id="GO:0032040">
    <property type="term" value="C:small-subunit processome"/>
    <property type="evidence" value="ECO:0007669"/>
    <property type="project" value="TreeGrafter"/>
</dbReference>
<gene>
    <name evidence="2" type="ORF">O0I10_010589</name>
</gene>
<comment type="caution">
    <text evidence="2">The sequence shown here is derived from an EMBL/GenBank/DDBJ whole genome shotgun (WGS) entry which is preliminary data.</text>
</comment>
<evidence type="ECO:0000313" key="3">
    <source>
        <dbReference type="Proteomes" id="UP001234581"/>
    </source>
</evidence>
<name>A0AAD7UWG1_9FUNG</name>
<feature type="region of interest" description="Disordered" evidence="1">
    <location>
        <begin position="124"/>
        <end position="203"/>
    </location>
</feature>
<dbReference type="PANTHER" id="PTHR13237">
    <property type="entry name" value="SOMETHING ABOUT SILENCING PROTEIN 10-RELATED"/>
    <property type="match status" value="1"/>
</dbReference>
<accession>A0AAD7UWG1</accession>
<dbReference type="AlphaFoldDB" id="A0AAD7UWG1"/>
<dbReference type="InterPro" id="IPR007146">
    <property type="entry name" value="Sas10/Utp3/C1D"/>
</dbReference>
<dbReference type="Proteomes" id="UP001234581">
    <property type="component" value="Unassembled WGS sequence"/>
</dbReference>
<organism evidence="2 3">
    <name type="scientific">Lichtheimia ornata</name>
    <dbReference type="NCBI Taxonomy" id="688661"/>
    <lineage>
        <taxon>Eukaryota</taxon>
        <taxon>Fungi</taxon>
        <taxon>Fungi incertae sedis</taxon>
        <taxon>Mucoromycota</taxon>
        <taxon>Mucoromycotina</taxon>
        <taxon>Mucoromycetes</taxon>
        <taxon>Mucorales</taxon>
        <taxon>Lichtheimiaceae</taxon>
        <taxon>Lichtheimia</taxon>
    </lineage>
</organism>
<keyword evidence="3" id="KW-1185">Reference proteome</keyword>
<dbReference type="GO" id="GO:0000462">
    <property type="term" value="P:maturation of SSU-rRNA from tricistronic rRNA transcript (SSU-rRNA, 5.8S rRNA, LSU-rRNA)"/>
    <property type="evidence" value="ECO:0007669"/>
    <property type="project" value="TreeGrafter"/>
</dbReference>
<feature type="compositionally biased region" description="Acidic residues" evidence="1">
    <location>
        <begin position="151"/>
        <end position="164"/>
    </location>
</feature>
<protein>
    <recommendedName>
        <fullName evidence="4">Neuroguidin</fullName>
    </recommendedName>
</protein>